<dbReference type="InterPro" id="IPR025705">
    <property type="entry name" value="Beta_hexosaminidase_sua/sub"/>
</dbReference>
<dbReference type="InterPro" id="IPR029018">
    <property type="entry name" value="Hex-like_dom2"/>
</dbReference>
<dbReference type="PANTHER" id="PTHR22600:SF26">
    <property type="entry name" value="BETA-N-ACETYLHEXOSAMINIDASE"/>
    <property type="match status" value="1"/>
</dbReference>
<dbReference type="PIRSF" id="PIRSF001093">
    <property type="entry name" value="B-hxosamndse_ab_euk"/>
    <property type="match status" value="1"/>
</dbReference>
<evidence type="ECO:0000313" key="13">
    <source>
        <dbReference type="Proteomes" id="UP000292052"/>
    </source>
</evidence>
<protein>
    <recommendedName>
        <fullName evidence="7">Beta-hexosaminidase</fullName>
        <ecNumber evidence="7">3.2.1.52</ecNumber>
    </recommendedName>
</protein>
<dbReference type="EC" id="3.2.1.52" evidence="7"/>
<dbReference type="PANTHER" id="PTHR22600">
    <property type="entry name" value="BETA-HEXOSAMINIDASE"/>
    <property type="match status" value="1"/>
</dbReference>
<feature type="domain" description="Glycoside hydrolase family 20 catalytic" evidence="10">
    <location>
        <begin position="208"/>
        <end position="548"/>
    </location>
</feature>
<gene>
    <name evidence="12" type="ORF">BDFB_003371</name>
</gene>
<keyword evidence="3 9" id="KW-0732">Signal</keyword>
<dbReference type="OrthoDB" id="428480at2759"/>
<dbReference type="SUPFAM" id="SSF51445">
    <property type="entry name" value="(Trans)glycosidases"/>
    <property type="match status" value="1"/>
</dbReference>
<comment type="catalytic activity">
    <reaction evidence="1 7">
        <text>Hydrolysis of terminal non-reducing N-acetyl-D-hexosamine residues in N-acetyl-beta-D-hexosaminides.</text>
        <dbReference type="EC" id="3.2.1.52"/>
    </reaction>
</comment>
<evidence type="ECO:0000256" key="1">
    <source>
        <dbReference type="ARBA" id="ARBA00001231"/>
    </source>
</evidence>
<comment type="similarity">
    <text evidence="2 7">Belongs to the glycosyl hydrolase 20 family.</text>
</comment>
<evidence type="ECO:0000256" key="4">
    <source>
        <dbReference type="ARBA" id="ARBA00022801"/>
    </source>
</evidence>
<dbReference type="GO" id="GO:0030203">
    <property type="term" value="P:glycosaminoglycan metabolic process"/>
    <property type="evidence" value="ECO:0007669"/>
    <property type="project" value="TreeGrafter"/>
</dbReference>
<dbReference type="InterPro" id="IPR029019">
    <property type="entry name" value="HEX_eukaryotic_N"/>
</dbReference>
<evidence type="ECO:0000256" key="7">
    <source>
        <dbReference type="PIRNR" id="PIRNR001093"/>
    </source>
</evidence>
<dbReference type="Proteomes" id="UP000292052">
    <property type="component" value="Unassembled WGS sequence"/>
</dbReference>
<evidence type="ECO:0000313" key="12">
    <source>
        <dbReference type="EMBL" id="RZC43025.1"/>
    </source>
</evidence>
<dbReference type="CDD" id="cd06562">
    <property type="entry name" value="GH20_HexA_HexB-like"/>
    <property type="match status" value="1"/>
</dbReference>
<dbReference type="GO" id="GO:0016231">
    <property type="term" value="F:beta-N-acetylglucosaminidase activity"/>
    <property type="evidence" value="ECO:0007669"/>
    <property type="project" value="TreeGrafter"/>
</dbReference>
<keyword evidence="4 7" id="KW-0378">Hydrolase</keyword>
<feature type="chain" id="PRO_5019750378" description="Beta-hexosaminidase" evidence="9">
    <location>
        <begin position="21"/>
        <end position="596"/>
    </location>
</feature>
<dbReference type="EMBL" id="QDEB01002607">
    <property type="protein sequence ID" value="RZC43025.1"/>
    <property type="molecule type" value="Genomic_DNA"/>
</dbReference>
<dbReference type="InterPro" id="IPR015883">
    <property type="entry name" value="Glyco_hydro_20_cat"/>
</dbReference>
<feature type="signal peptide" evidence="9">
    <location>
        <begin position="1"/>
        <end position="20"/>
    </location>
</feature>
<evidence type="ECO:0000256" key="9">
    <source>
        <dbReference type="SAM" id="SignalP"/>
    </source>
</evidence>
<keyword evidence="6 7" id="KW-0326">Glycosidase</keyword>
<evidence type="ECO:0000256" key="3">
    <source>
        <dbReference type="ARBA" id="ARBA00022729"/>
    </source>
</evidence>
<accession>A0A482WDD0</accession>
<dbReference type="SUPFAM" id="SSF55545">
    <property type="entry name" value="beta-N-acetylhexosaminidase-like domain"/>
    <property type="match status" value="1"/>
</dbReference>
<dbReference type="Pfam" id="PF00728">
    <property type="entry name" value="Glyco_hydro_20"/>
    <property type="match status" value="1"/>
</dbReference>
<dbReference type="FunFam" id="3.20.20.80:FF:000063">
    <property type="entry name" value="Beta-hexosaminidase"/>
    <property type="match status" value="1"/>
</dbReference>
<keyword evidence="13" id="KW-1185">Reference proteome</keyword>
<comment type="caution">
    <text evidence="12">The sequence shown here is derived from an EMBL/GenBank/DDBJ whole genome shotgun (WGS) entry which is preliminary data.</text>
</comment>
<evidence type="ECO:0000256" key="8">
    <source>
        <dbReference type="PIRSR" id="PIRSR001093-1"/>
    </source>
</evidence>
<evidence type="ECO:0000259" key="10">
    <source>
        <dbReference type="Pfam" id="PF00728"/>
    </source>
</evidence>
<evidence type="ECO:0000256" key="2">
    <source>
        <dbReference type="ARBA" id="ARBA00006285"/>
    </source>
</evidence>
<dbReference type="Gene3D" id="3.20.20.80">
    <property type="entry name" value="Glycosidases"/>
    <property type="match status" value="1"/>
</dbReference>
<dbReference type="STRING" id="1661398.A0A482WDD0"/>
<dbReference type="GO" id="GO:0005975">
    <property type="term" value="P:carbohydrate metabolic process"/>
    <property type="evidence" value="ECO:0007669"/>
    <property type="project" value="InterPro"/>
</dbReference>
<name>A0A482WDD0_ASBVE</name>
<organism evidence="12 13">
    <name type="scientific">Asbolus verrucosus</name>
    <name type="common">Desert ironclad beetle</name>
    <dbReference type="NCBI Taxonomy" id="1661398"/>
    <lineage>
        <taxon>Eukaryota</taxon>
        <taxon>Metazoa</taxon>
        <taxon>Ecdysozoa</taxon>
        <taxon>Arthropoda</taxon>
        <taxon>Hexapoda</taxon>
        <taxon>Insecta</taxon>
        <taxon>Pterygota</taxon>
        <taxon>Neoptera</taxon>
        <taxon>Endopterygota</taxon>
        <taxon>Coleoptera</taxon>
        <taxon>Polyphaga</taxon>
        <taxon>Cucujiformia</taxon>
        <taxon>Tenebrionidae</taxon>
        <taxon>Pimeliinae</taxon>
        <taxon>Asbolus</taxon>
    </lineage>
</organism>
<feature type="domain" description="Beta-hexosaminidase eukaryotic type N-terminal" evidence="11">
    <location>
        <begin position="63"/>
        <end position="184"/>
    </location>
</feature>
<evidence type="ECO:0000256" key="5">
    <source>
        <dbReference type="ARBA" id="ARBA00023180"/>
    </source>
</evidence>
<dbReference type="PRINTS" id="PR00738">
    <property type="entry name" value="GLHYDRLASE20"/>
</dbReference>
<dbReference type="Pfam" id="PF14845">
    <property type="entry name" value="Glycohydro_20b2"/>
    <property type="match status" value="1"/>
</dbReference>
<evidence type="ECO:0000256" key="6">
    <source>
        <dbReference type="ARBA" id="ARBA00023295"/>
    </source>
</evidence>
<dbReference type="GO" id="GO:0005886">
    <property type="term" value="C:plasma membrane"/>
    <property type="evidence" value="ECO:0007669"/>
    <property type="project" value="TreeGrafter"/>
</dbReference>
<reference evidence="12 13" key="1">
    <citation type="submission" date="2017-03" db="EMBL/GenBank/DDBJ databases">
        <title>Genome of the blue death feigning beetle - Asbolus verrucosus.</title>
        <authorList>
            <person name="Rider S.D."/>
        </authorList>
    </citation>
    <scope>NUCLEOTIDE SEQUENCE [LARGE SCALE GENOMIC DNA]</scope>
    <source>
        <strain evidence="12">Butters</strain>
        <tissue evidence="12">Head and leg muscle</tissue>
    </source>
</reference>
<dbReference type="InterPro" id="IPR017853">
    <property type="entry name" value="GH"/>
</dbReference>
<feature type="active site" description="Proton donor" evidence="8">
    <location>
        <position position="366"/>
    </location>
</feature>
<dbReference type="Gene3D" id="3.30.379.10">
    <property type="entry name" value="Chitobiase/beta-hexosaminidase domain 2-like"/>
    <property type="match status" value="1"/>
</dbReference>
<evidence type="ECO:0000259" key="11">
    <source>
        <dbReference type="Pfam" id="PF14845"/>
    </source>
</evidence>
<proteinExistence type="inferred from homology"/>
<sequence>MKHPLATYLLFVLLLKNISALNGVWRWECIDGLCKKEEITVETEATAQSLPECRLLCSSSAGLWPKPTGHVQVGTDLSKVNVNSIDHLGVDTDKPYAELAKAAFERFKTQIAGLVPQKSKANAGGQSLVINYDIANPDITRLTLDTKEDYALTLAETSDGRLETTITADNHFGARHGLETLSQLIIYDDLRDEVRVPKQVNITDAPAYPHRGILLDTSRNYVTVDVIKRTLDGMALSKLNSFHWHITDSHSFPFVSERLPELTAYGAYGTRKIYSPEDVAEIVHYGLVRGVRVIPEFDAPAHVGEGWQKLDYVVCFNAQPWQNYCVEPPCGQFDPTKDQLYDTLEILYGDMLKQFQPDLFHMGGDEVHFGCWNGTESIVQWMQNKNWGRSEADFVKLWDHFQNESLTRLYKQAGKQIPVIMWTSTLTQAEYLHLLPKEQYIIQIWTLGNDSQVTNLLNNGYSVILSNYDALYFDCGFAGWVTDGHNWCSPYIGWQTVYSNTPAKIAGDKKGQVLGAEATLWTEQADSASIDTRLWPRASALSEVLWSEPEGTWREAEPRILAHRERLVQNGINSDALEPEWCLQNEGNCPIGGKFH</sequence>
<dbReference type="AlphaFoldDB" id="A0A482WDD0"/>
<keyword evidence="5" id="KW-0325">Glycoprotein</keyword>